<dbReference type="Gene3D" id="3.30.70.3530">
    <property type="entry name" value="GCM motif"/>
    <property type="match status" value="1"/>
</dbReference>
<evidence type="ECO:0000313" key="8">
    <source>
        <dbReference type="Proteomes" id="UP000694866"/>
    </source>
</evidence>
<keyword evidence="1" id="KW-0217">Developmental protein</keyword>
<feature type="region of interest" description="Disordered" evidence="6">
    <location>
        <begin position="209"/>
        <end position="230"/>
    </location>
</feature>
<dbReference type="Pfam" id="PF03615">
    <property type="entry name" value="GCM"/>
    <property type="match status" value="1"/>
</dbReference>
<keyword evidence="5" id="KW-0539">Nucleus</keyword>
<dbReference type="InterPro" id="IPR039791">
    <property type="entry name" value="GCM"/>
</dbReference>
<keyword evidence="2" id="KW-0805">Transcription regulation</keyword>
<sequence>MVVLSRVGSPTMSATVAGTQQQQHPHQEWDINDSNVPRVAEYDTWSEWADGHVRKVYAPDCEEARRHASGWAMRNTNNHNVSILKKSCLGVLVCSQACVLPGGGRVHLRPAICDKARKKQQGKPCPNRQCTGKLEVLSCRGHCGYPVTHFWRHTEHAIFFQAKGQHDHPRPEAKSTSEARRSAGAVRRARGLVALLARDAALGSKLMSLRGTKRPNTDPLEIPPRTTQPPPLISDKGYSCSCPPFECVCGVQSPLHAYNPPQPQTNFYPQQTLPPETGFWLQEPQQNHHETTLGYCLPSQVPQEPSYPDFPVFQGDLFQPEEIFQLDQPLRPDFQSSQEAARSPPTLLDLGSGIIKYEVAKQPQETYWHQLLSDDSSSSHLSLTQGNNHDERLQFQGFEGTKTSSTDPLAYSYDKSREITNESKKHYESFWLDNRSDFHYEDKFNPCGMKTSLEYQKDVETAMHPSQSPNTQNTSTFTNFDDYHQIIESNVTKSPTLGDRLFPETAESTIQQHSSPEPYFYPSNDRCHYTCDVDSRMPQIQLPTNSGNYDVSDIEIPQFVDYTLVGMLCNSGEDNLGGSGLLGGCQQSPQQAYVQNH</sequence>
<dbReference type="InterPro" id="IPR043020">
    <property type="entry name" value="GCM_large"/>
</dbReference>
<protein>
    <recommendedName>
        <fullName evidence="7">GCM domain-containing protein</fullName>
    </recommendedName>
</protein>
<dbReference type="Gene3D" id="2.20.25.670">
    <property type="entry name" value="GCM domain, large subdomain"/>
    <property type="match status" value="1"/>
</dbReference>
<reference evidence="9" key="1">
    <citation type="submission" date="2025-08" db="UniProtKB">
        <authorList>
            <consortium name="RefSeq"/>
        </authorList>
    </citation>
    <scope>IDENTIFICATION</scope>
    <source>
        <strain evidence="9">USDA-PBARC FA_bdor</strain>
        <tissue evidence="9">Whole organism</tissue>
    </source>
</reference>
<keyword evidence="8" id="KW-1185">Reference proteome</keyword>
<dbReference type="InterPro" id="IPR036115">
    <property type="entry name" value="GCM_dom_sf"/>
</dbReference>
<keyword evidence="4" id="KW-0804">Transcription</keyword>
<evidence type="ECO:0000259" key="7">
    <source>
        <dbReference type="PROSITE" id="PS50807"/>
    </source>
</evidence>
<dbReference type="PROSITE" id="PS50807">
    <property type="entry name" value="GCM"/>
    <property type="match status" value="1"/>
</dbReference>
<feature type="domain" description="GCM" evidence="7">
    <location>
        <begin position="27"/>
        <end position="183"/>
    </location>
</feature>
<dbReference type="GO" id="GO:0005634">
    <property type="term" value="C:nucleus"/>
    <property type="evidence" value="ECO:0007669"/>
    <property type="project" value="TreeGrafter"/>
</dbReference>
<dbReference type="PANTHER" id="PTHR12414">
    <property type="entry name" value="GLIAL CELLS MISSING RELATED/GLIDE"/>
    <property type="match status" value="1"/>
</dbReference>
<evidence type="ECO:0000256" key="5">
    <source>
        <dbReference type="ARBA" id="ARBA00023242"/>
    </source>
</evidence>
<dbReference type="RefSeq" id="XP_011301205.1">
    <property type="nucleotide sequence ID" value="XM_011302903.1"/>
</dbReference>
<dbReference type="KEGG" id="fas:105265430"/>
<dbReference type="GO" id="GO:0001228">
    <property type="term" value="F:DNA-binding transcription activator activity, RNA polymerase II-specific"/>
    <property type="evidence" value="ECO:0007669"/>
    <property type="project" value="InterPro"/>
</dbReference>
<dbReference type="SUPFAM" id="SSF90073">
    <property type="entry name" value="GCM domain"/>
    <property type="match status" value="1"/>
</dbReference>
<dbReference type="Proteomes" id="UP000694866">
    <property type="component" value="Unplaced"/>
</dbReference>
<evidence type="ECO:0000256" key="6">
    <source>
        <dbReference type="SAM" id="MobiDB-lite"/>
    </source>
</evidence>
<dbReference type="InterPro" id="IPR043021">
    <property type="entry name" value="GCM_small"/>
</dbReference>
<dbReference type="PANTHER" id="PTHR12414:SF8">
    <property type="entry name" value="TRANSCRIPTION FACTOR GLIAL CELLS MISSING-RELATED"/>
    <property type="match status" value="1"/>
</dbReference>
<accession>A0A9R1T1Z2</accession>
<dbReference type="OrthoDB" id="6241117at2759"/>
<dbReference type="GeneID" id="105265430"/>
<dbReference type="AlphaFoldDB" id="A0A9R1T1Z2"/>
<evidence type="ECO:0000256" key="4">
    <source>
        <dbReference type="ARBA" id="ARBA00023163"/>
    </source>
</evidence>
<evidence type="ECO:0000256" key="2">
    <source>
        <dbReference type="ARBA" id="ARBA00023015"/>
    </source>
</evidence>
<keyword evidence="3" id="KW-0238">DNA-binding</keyword>
<organism evidence="8 9">
    <name type="scientific">Fopius arisanus</name>
    <dbReference type="NCBI Taxonomy" id="64838"/>
    <lineage>
        <taxon>Eukaryota</taxon>
        <taxon>Metazoa</taxon>
        <taxon>Ecdysozoa</taxon>
        <taxon>Arthropoda</taxon>
        <taxon>Hexapoda</taxon>
        <taxon>Insecta</taxon>
        <taxon>Pterygota</taxon>
        <taxon>Neoptera</taxon>
        <taxon>Endopterygota</taxon>
        <taxon>Hymenoptera</taxon>
        <taxon>Apocrita</taxon>
        <taxon>Ichneumonoidea</taxon>
        <taxon>Braconidae</taxon>
        <taxon>Opiinae</taxon>
        <taxon>Fopius</taxon>
    </lineage>
</organism>
<dbReference type="GO" id="GO:0042063">
    <property type="term" value="P:gliogenesis"/>
    <property type="evidence" value="ECO:0007669"/>
    <property type="project" value="TreeGrafter"/>
</dbReference>
<evidence type="ECO:0000256" key="1">
    <source>
        <dbReference type="ARBA" id="ARBA00022473"/>
    </source>
</evidence>
<feature type="compositionally biased region" description="Basic and acidic residues" evidence="6">
    <location>
        <begin position="164"/>
        <end position="181"/>
    </location>
</feature>
<proteinExistence type="predicted"/>
<dbReference type="GO" id="GO:0000978">
    <property type="term" value="F:RNA polymerase II cis-regulatory region sequence-specific DNA binding"/>
    <property type="evidence" value="ECO:0007669"/>
    <property type="project" value="TreeGrafter"/>
</dbReference>
<gene>
    <name evidence="9" type="primary">LOC105265430</name>
</gene>
<name>A0A9R1T1Z2_9HYME</name>
<dbReference type="InterPro" id="IPR003902">
    <property type="entry name" value="Tscrpt_reg_GCM"/>
</dbReference>
<evidence type="ECO:0000256" key="3">
    <source>
        <dbReference type="ARBA" id="ARBA00023125"/>
    </source>
</evidence>
<evidence type="ECO:0000313" key="9">
    <source>
        <dbReference type="RefSeq" id="XP_011301205.1"/>
    </source>
</evidence>
<feature type="region of interest" description="Disordered" evidence="6">
    <location>
        <begin position="163"/>
        <end position="185"/>
    </location>
</feature>